<evidence type="ECO:0000313" key="1">
    <source>
        <dbReference type="EMBL" id="EED36826.1"/>
    </source>
</evidence>
<sequence>MMRRGPQVELQTVGLTLRWVTEADASSMLAIVSPDNRPSLRLLERLGNAVRENAAHA</sequence>
<accession>B8KSJ8</accession>
<organism evidence="1 2">
    <name type="scientific">Luminiphilus syltensis NOR5-1B</name>
    <dbReference type="NCBI Taxonomy" id="565045"/>
    <lineage>
        <taxon>Bacteria</taxon>
        <taxon>Pseudomonadati</taxon>
        <taxon>Pseudomonadota</taxon>
        <taxon>Gammaproteobacteria</taxon>
        <taxon>Cellvibrionales</taxon>
        <taxon>Halieaceae</taxon>
        <taxon>Luminiphilus</taxon>
    </lineage>
</organism>
<reference evidence="2" key="1">
    <citation type="journal article" date="2013" name="BMC Microbiol.">
        <title>Taxonomy and evolution of bacteriochlorophyll a-containing members of the OM60/NOR5 clade of marine gammaproteobacteria: description of Luminiphilus syltensis gen. nov., sp. nov., reclassification of Haliea rubra as Pseudohaliea rubra gen. nov., comb. nov., and emendation of Chromatocurvus halotolerans.</title>
        <authorList>
            <person name="Spring S."/>
            <person name="Riedel T."/>
            <person name="Sproer C."/>
            <person name="Yan S."/>
            <person name="Harder J."/>
            <person name="Fuchs B.M."/>
        </authorList>
    </citation>
    <scope>NUCLEOTIDE SEQUENCE [LARGE SCALE GENOMIC DNA]</scope>
    <source>
        <strain evidence="2">NOR51-B</strain>
    </source>
</reference>
<evidence type="ECO:0000313" key="2">
    <source>
        <dbReference type="Proteomes" id="UP000004699"/>
    </source>
</evidence>
<keyword evidence="2" id="KW-1185">Reference proteome</keyword>
<protein>
    <submittedName>
        <fullName evidence="1">Uncharacterized protein</fullName>
    </submittedName>
</protein>
<gene>
    <name evidence="1" type="ORF">NOR51B_2779</name>
</gene>
<dbReference type="EMBL" id="DS999411">
    <property type="protein sequence ID" value="EED36826.1"/>
    <property type="molecule type" value="Genomic_DNA"/>
</dbReference>
<dbReference type="Proteomes" id="UP000004699">
    <property type="component" value="Unassembled WGS sequence"/>
</dbReference>
<dbReference type="AlphaFoldDB" id="B8KSJ8"/>
<proteinExistence type="predicted"/>
<name>B8KSJ8_9GAMM</name>
<dbReference type="HOGENOM" id="CLU_2991323_0_0_6"/>